<organism evidence="1 2">
    <name type="scientific">Rhizobium etli 8C-3</name>
    <dbReference type="NCBI Taxonomy" id="538025"/>
    <lineage>
        <taxon>Bacteria</taxon>
        <taxon>Pseudomonadati</taxon>
        <taxon>Pseudomonadota</taxon>
        <taxon>Alphaproteobacteria</taxon>
        <taxon>Hyphomicrobiales</taxon>
        <taxon>Rhizobiaceae</taxon>
        <taxon>Rhizobium/Agrobacterium group</taxon>
        <taxon>Rhizobium</taxon>
    </lineage>
</organism>
<protein>
    <submittedName>
        <fullName evidence="1">Uncharacterized protein</fullName>
    </submittedName>
</protein>
<evidence type="ECO:0000313" key="2">
    <source>
        <dbReference type="Proteomes" id="UP000185109"/>
    </source>
</evidence>
<dbReference type="Proteomes" id="UP000185109">
    <property type="component" value="Chromosome"/>
</dbReference>
<evidence type="ECO:0000313" key="1">
    <source>
        <dbReference type="EMBL" id="APO76760.1"/>
    </source>
</evidence>
<sequence>MNRFFLLDAESASEPAKLENAAWVKVFAKNRRRGEIAGKLPGIDAPAPSGTFGRRIATVTMLAVSEAGSYPTSAFTRSD</sequence>
<reference evidence="1 2" key="1">
    <citation type="submission" date="2016-09" db="EMBL/GenBank/DDBJ databases">
        <title>The complete genome sequences of Rhizobium gallicum, symbiovars gallicum and phaseoli, symbionts associated to common bean (Phaseolus vulgaris).</title>
        <authorList>
            <person name="Bustos P."/>
            <person name="Santamaria R.I."/>
            <person name="Perez-Carrascal O.M."/>
            <person name="Juarez S."/>
            <person name="Lozano L."/>
            <person name="Martinez-Flores I."/>
            <person name="Martinez-Romero E."/>
            <person name="Cevallos M."/>
            <person name="Romero D."/>
            <person name="Davila G."/>
            <person name="Gonzalez V."/>
        </authorList>
    </citation>
    <scope>NUCLEOTIDE SEQUENCE [LARGE SCALE GENOMIC DNA]</scope>
    <source>
        <strain evidence="1 2">8C-3</strain>
    </source>
</reference>
<dbReference type="AlphaFoldDB" id="A0A1L5P9I5"/>
<dbReference type="EMBL" id="CP017241">
    <property type="protein sequence ID" value="APO76760.1"/>
    <property type="molecule type" value="Genomic_DNA"/>
</dbReference>
<proteinExistence type="predicted"/>
<accession>A0A1L5P9I5</accession>
<gene>
    <name evidence="1" type="ORF">AM571_CH03981</name>
</gene>
<name>A0A1L5P9I5_RHIET</name>